<sequence>MTSNKPTKPVTRALELLPNLLSLNVSELLNYRHSILVPRSVHDYLSWNPSMAVVEHLREIGSDEALNRVPAAYKYEEDGQYVKFELGPSLYMVLKEEGENEWKYHDLQVVDDDTRVRNGHGGWYTNQDIALDAFIIKAEQLIREANDKTGEEDTEAHKEQTANQDFWADFSDDSDAEKSAVAVPTPKEMSAEEKQKEEDAFYTRQAEQHVASVDSAPQEESNSVNSVENSTKTAIQGVWQLYKQAQKEQNKNSKTSTTLEESFLELVLQCMQ</sequence>
<evidence type="ECO:0000313" key="3">
    <source>
        <dbReference type="Proteomes" id="UP000310189"/>
    </source>
</evidence>
<feature type="region of interest" description="Disordered" evidence="1">
    <location>
        <begin position="170"/>
        <end position="228"/>
    </location>
</feature>
<dbReference type="OrthoDB" id="10533452at2759"/>
<organism evidence="2 3">
    <name type="scientific">Wallemia hederae</name>
    <dbReference type="NCBI Taxonomy" id="1540922"/>
    <lineage>
        <taxon>Eukaryota</taxon>
        <taxon>Fungi</taxon>
        <taxon>Dikarya</taxon>
        <taxon>Basidiomycota</taxon>
        <taxon>Wallemiomycotina</taxon>
        <taxon>Wallemiomycetes</taxon>
        <taxon>Wallemiales</taxon>
        <taxon>Wallemiaceae</taxon>
        <taxon>Wallemia</taxon>
    </lineage>
</organism>
<comment type="caution">
    <text evidence="2">The sequence shown here is derived from an EMBL/GenBank/DDBJ whole genome shotgun (WGS) entry which is preliminary data.</text>
</comment>
<dbReference type="AlphaFoldDB" id="A0A4V4LT79"/>
<dbReference type="Proteomes" id="UP000310189">
    <property type="component" value="Unassembled WGS sequence"/>
</dbReference>
<feature type="compositionally biased region" description="Basic and acidic residues" evidence="1">
    <location>
        <begin position="189"/>
        <end position="201"/>
    </location>
</feature>
<proteinExistence type="predicted"/>
<accession>A0A4V4LT79</accession>
<name>A0A4V4LT79_9BASI</name>
<reference evidence="2 3" key="1">
    <citation type="submission" date="2019-03" db="EMBL/GenBank/DDBJ databases">
        <title>Sequencing 23 genomes of Wallemia ichthyophaga.</title>
        <authorList>
            <person name="Gostincar C."/>
        </authorList>
    </citation>
    <scope>NUCLEOTIDE SEQUENCE [LARGE SCALE GENOMIC DNA]</scope>
    <source>
        <strain evidence="2 3">EXF-5753</strain>
    </source>
</reference>
<dbReference type="EMBL" id="SPNW01000030">
    <property type="protein sequence ID" value="TIA89123.1"/>
    <property type="molecule type" value="Genomic_DNA"/>
</dbReference>
<protein>
    <submittedName>
        <fullName evidence="2">Uncharacterized protein</fullName>
    </submittedName>
</protein>
<evidence type="ECO:0000256" key="1">
    <source>
        <dbReference type="SAM" id="MobiDB-lite"/>
    </source>
</evidence>
<gene>
    <name evidence="2" type="ORF">E3P99_02199</name>
</gene>
<keyword evidence="3" id="KW-1185">Reference proteome</keyword>
<feature type="compositionally biased region" description="Low complexity" evidence="1">
    <location>
        <begin position="219"/>
        <end position="228"/>
    </location>
</feature>
<evidence type="ECO:0000313" key="2">
    <source>
        <dbReference type="EMBL" id="TIA89123.1"/>
    </source>
</evidence>